<dbReference type="CDD" id="cd04301">
    <property type="entry name" value="NAT_SF"/>
    <property type="match status" value="1"/>
</dbReference>
<gene>
    <name evidence="4" type="ORF">ENM66_05770</name>
</gene>
<organism evidence="4">
    <name type="scientific">Ignisphaera aggregans</name>
    <dbReference type="NCBI Taxonomy" id="334771"/>
    <lineage>
        <taxon>Archaea</taxon>
        <taxon>Thermoproteota</taxon>
        <taxon>Thermoprotei</taxon>
        <taxon>Desulfurococcales</taxon>
        <taxon>Desulfurococcaceae</taxon>
        <taxon>Ignisphaera</taxon>
    </lineage>
</organism>
<dbReference type="InterPro" id="IPR016181">
    <property type="entry name" value="Acyl_CoA_acyltransferase"/>
</dbReference>
<dbReference type="AlphaFoldDB" id="A0A7J3Z7M5"/>
<evidence type="ECO:0000256" key="1">
    <source>
        <dbReference type="ARBA" id="ARBA00022679"/>
    </source>
</evidence>
<dbReference type="PROSITE" id="PS51186">
    <property type="entry name" value="GNAT"/>
    <property type="match status" value="1"/>
</dbReference>
<dbReference type="PANTHER" id="PTHR43420">
    <property type="entry name" value="ACETYLTRANSFERASE"/>
    <property type="match status" value="1"/>
</dbReference>
<protein>
    <submittedName>
        <fullName evidence="4">GNAT family N-acetyltransferase</fullName>
    </submittedName>
</protein>
<reference evidence="4" key="1">
    <citation type="journal article" date="2020" name="mSystems">
        <title>Genome- and Community-Level Interaction Insights into Carbon Utilization and Element Cycling Functions of Hydrothermarchaeota in Hydrothermal Sediment.</title>
        <authorList>
            <person name="Zhou Z."/>
            <person name="Liu Y."/>
            <person name="Xu W."/>
            <person name="Pan J."/>
            <person name="Luo Z.H."/>
            <person name="Li M."/>
        </authorList>
    </citation>
    <scope>NUCLEOTIDE SEQUENCE [LARGE SCALE GENOMIC DNA]</scope>
    <source>
        <strain evidence="4">SpSt-1105</strain>
    </source>
</reference>
<feature type="domain" description="N-acetyltransferase" evidence="3">
    <location>
        <begin position="5"/>
        <end position="148"/>
    </location>
</feature>
<evidence type="ECO:0000313" key="4">
    <source>
        <dbReference type="EMBL" id="HHQ50839.1"/>
    </source>
</evidence>
<dbReference type="Pfam" id="PF00583">
    <property type="entry name" value="Acetyltransf_1"/>
    <property type="match status" value="1"/>
</dbReference>
<evidence type="ECO:0000259" key="3">
    <source>
        <dbReference type="PROSITE" id="PS51186"/>
    </source>
</evidence>
<comment type="caution">
    <text evidence="4">The sequence shown here is derived from an EMBL/GenBank/DDBJ whole genome shotgun (WGS) entry which is preliminary data.</text>
</comment>
<keyword evidence="2" id="KW-0012">Acyltransferase</keyword>
<evidence type="ECO:0000256" key="2">
    <source>
        <dbReference type="ARBA" id="ARBA00023315"/>
    </source>
</evidence>
<dbReference type="InterPro" id="IPR050680">
    <property type="entry name" value="YpeA/RimI_acetyltransf"/>
</dbReference>
<dbReference type="PANTHER" id="PTHR43420:SF44">
    <property type="entry name" value="ACETYLTRANSFERASE YPEA"/>
    <property type="match status" value="1"/>
</dbReference>
<sequence>MGDAIGIVECNRACLDTVKEILKSSVGWYHSYFASTCIEEGICRVLIASESGVDIGTAVFYEALTKPFPTTVIYYVAVNSAFRGRGVGKALVASVESLFDDNSRVFLATTRESNTPSRRLFQGLGYNEVHIELLEGMVAEVIEKLTCSYEDDVVLFKGVKDIDTFAHFHENLIVAEKTWEKVCYEPWKRLRRP</sequence>
<accession>A0A7J3Z7M5</accession>
<dbReference type="Gene3D" id="3.40.630.30">
    <property type="match status" value="1"/>
</dbReference>
<keyword evidence="1 4" id="KW-0808">Transferase</keyword>
<name>A0A7J3Z7M5_9CREN</name>
<proteinExistence type="predicted"/>
<dbReference type="InterPro" id="IPR000182">
    <property type="entry name" value="GNAT_dom"/>
</dbReference>
<dbReference type="SUPFAM" id="SSF55729">
    <property type="entry name" value="Acyl-CoA N-acyltransferases (Nat)"/>
    <property type="match status" value="1"/>
</dbReference>
<dbReference type="EMBL" id="DRYQ01000086">
    <property type="protein sequence ID" value="HHQ50839.1"/>
    <property type="molecule type" value="Genomic_DNA"/>
</dbReference>
<dbReference type="GO" id="GO:0016747">
    <property type="term" value="F:acyltransferase activity, transferring groups other than amino-acyl groups"/>
    <property type="evidence" value="ECO:0007669"/>
    <property type="project" value="InterPro"/>
</dbReference>